<evidence type="ECO:0000313" key="2">
    <source>
        <dbReference type="EMBL" id="OZM70300.1"/>
    </source>
</evidence>
<evidence type="ECO:0000313" key="3">
    <source>
        <dbReference type="Proteomes" id="UP000242444"/>
    </source>
</evidence>
<feature type="chain" id="PRO_5039720064" description="DUF4352 domain-containing protein" evidence="1">
    <location>
        <begin position="19"/>
        <end position="163"/>
    </location>
</feature>
<feature type="signal peptide" evidence="1">
    <location>
        <begin position="1"/>
        <end position="18"/>
    </location>
</feature>
<evidence type="ECO:0008006" key="4">
    <source>
        <dbReference type="Google" id="ProtNLM"/>
    </source>
</evidence>
<dbReference type="PROSITE" id="PS51257">
    <property type="entry name" value="PROKAR_LIPOPROTEIN"/>
    <property type="match status" value="1"/>
</dbReference>
<dbReference type="AlphaFoldDB" id="A0A263CVY6"/>
<accession>A0A263CVY6</accession>
<keyword evidence="3" id="KW-1185">Reference proteome</keyword>
<name>A0A263CVY6_9PSEU</name>
<dbReference type="EMBL" id="NKYE01000021">
    <property type="protein sequence ID" value="OZM70300.1"/>
    <property type="molecule type" value="Genomic_DNA"/>
</dbReference>
<dbReference type="Proteomes" id="UP000242444">
    <property type="component" value="Unassembled WGS sequence"/>
</dbReference>
<organism evidence="2 3">
    <name type="scientific">Amycolatopsis antarctica</name>
    <dbReference type="NCBI Taxonomy" id="1854586"/>
    <lineage>
        <taxon>Bacteria</taxon>
        <taxon>Bacillati</taxon>
        <taxon>Actinomycetota</taxon>
        <taxon>Actinomycetes</taxon>
        <taxon>Pseudonocardiales</taxon>
        <taxon>Pseudonocardiaceae</taxon>
        <taxon>Amycolatopsis</taxon>
    </lineage>
</organism>
<keyword evidence="1" id="KW-0732">Signal</keyword>
<dbReference type="InParanoid" id="A0A263CVY6"/>
<reference evidence="2 3" key="1">
    <citation type="submission" date="2017-07" db="EMBL/GenBank/DDBJ databases">
        <title>Amycolatopsis antarcticus sp. nov., isolated from the surface of an Antarcticus brown macroalga.</title>
        <authorList>
            <person name="Wang J."/>
            <person name="Leiva S."/>
            <person name="Huang J."/>
            <person name="Huang Y."/>
        </authorList>
    </citation>
    <scope>NUCLEOTIDE SEQUENCE [LARGE SCALE GENOMIC DNA]</scope>
    <source>
        <strain evidence="2 3">AU-G6</strain>
    </source>
</reference>
<protein>
    <recommendedName>
        <fullName evidence="4">DUF4352 domain-containing protein</fullName>
    </recommendedName>
</protein>
<comment type="caution">
    <text evidence="2">The sequence shown here is derived from an EMBL/GenBank/DDBJ whole genome shotgun (WGS) entry which is preliminary data.</text>
</comment>
<proteinExistence type="predicted"/>
<gene>
    <name evidence="2" type="ORF">CFN78_25565</name>
</gene>
<evidence type="ECO:0000256" key="1">
    <source>
        <dbReference type="SAM" id="SignalP"/>
    </source>
</evidence>
<sequence length="163" mass="16735">MRHPTVALALATIAGVVAGCASTTEGSADYTAWGHNTWPDGISIEVLGAQPCTPSSNAYPTGTSHGAIVSIKILNRSTTDYRVRDLAVSSPERAPGAAKLLEDPAGPCDSPLVPDEKVPPGQDFTFTDAYVLAPSGDLKLVLAPAHSAEPVTFAGTVPTSRPA</sequence>